<dbReference type="NCBIfam" id="NF033709">
    <property type="entry name" value="PorV_fam"/>
    <property type="match status" value="1"/>
</dbReference>
<dbReference type="Gene3D" id="2.40.160.60">
    <property type="entry name" value="Outer membrane protein transport protein (OMPP1/FadL/TodX)"/>
    <property type="match status" value="1"/>
</dbReference>
<keyword evidence="1" id="KW-0732">Signal</keyword>
<reference evidence="2" key="1">
    <citation type="submission" date="2021-01" db="EMBL/GenBank/DDBJ databases">
        <title>Fulvivirga kasyanovii gen. nov., sp nov., a novel member of the phylum Bacteroidetes isolated from seawater in a mussel farm.</title>
        <authorList>
            <person name="Zhao L.-H."/>
            <person name="Wang Z.-J."/>
        </authorList>
    </citation>
    <scope>NUCLEOTIDE SEQUENCE</scope>
    <source>
        <strain evidence="2">2943</strain>
    </source>
</reference>
<gene>
    <name evidence="2" type="ORF">JL102_03960</name>
</gene>
<protein>
    <submittedName>
        <fullName evidence="2">PorV/PorQ family protein</fullName>
    </submittedName>
</protein>
<proteinExistence type="predicted"/>
<sequence>MRLFFSFILIFLCSAIHELLAQSTPKYSNEFLSIGVGARGLAMSNAQTAVVNDVTSGYWNPAGLLSIKDQYEVSLMHAEYFAGIAKYDYAAFATQIDSVSHLGISIIRFAVDDIPDTRFLYDANGAINYDNIQFFSAADYAFLFSYARKLSLIKGLKTGATFKVIHRIAGEFATAWGFGLDAGAQLERKNWKFGLMLRDITGTFNSWSHNTELVVDVYTQTGNIIPENSTEVTVPKAILGVGKQFSVFKNFGVLATLDLISTFDGQRNTVVSSDLISVDPAVAMELDYKKVAYLRLGMGNIQELTDFDGSNYTTMQANFGIGVKIKEISIDYALTDIGDQSESLYSHVFSLKASLNKK</sequence>
<comment type="caution">
    <text evidence="2">The sequence shown here is derived from an EMBL/GenBank/DDBJ whole genome shotgun (WGS) entry which is preliminary data.</text>
</comment>
<dbReference type="Proteomes" id="UP000659388">
    <property type="component" value="Unassembled WGS sequence"/>
</dbReference>
<evidence type="ECO:0000313" key="2">
    <source>
        <dbReference type="EMBL" id="MBL3655271.1"/>
    </source>
</evidence>
<feature type="chain" id="PRO_5037267700" evidence="1">
    <location>
        <begin position="22"/>
        <end position="358"/>
    </location>
</feature>
<keyword evidence="3" id="KW-1185">Reference proteome</keyword>
<accession>A0A937JZJ5</accession>
<dbReference type="RefSeq" id="WP_202242828.1">
    <property type="nucleotide sequence ID" value="NZ_JAESIY010000002.1"/>
</dbReference>
<name>A0A937JZJ5_9BACT</name>
<organism evidence="2 3">
    <name type="scientific">Fulvivirga sediminis</name>
    <dbReference type="NCBI Taxonomy" id="2803949"/>
    <lineage>
        <taxon>Bacteria</taxon>
        <taxon>Pseudomonadati</taxon>
        <taxon>Bacteroidota</taxon>
        <taxon>Cytophagia</taxon>
        <taxon>Cytophagales</taxon>
        <taxon>Fulvivirgaceae</taxon>
        <taxon>Fulvivirga</taxon>
    </lineage>
</organism>
<dbReference type="EMBL" id="JAESIY010000002">
    <property type="protein sequence ID" value="MBL3655271.1"/>
    <property type="molecule type" value="Genomic_DNA"/>
</dbReference>
<feature type="signal peptide" evidence="1">
    <location>
        <begin position="1"/>
        <end position="21"/>
    </location>
</feature>
<evidence type="ECO:0000256" key="1">
    <source>
        <dbReference type="SAM" id="SignalP"/>
    </source>
</evidence>
<dbReference type="AlphaFoldDB" id="A0A937JZJ5"/>
<evidence type="ECO:0000313" key="3">
    <source>
        <dbReference type="Proteomes" id="UP000659388"/>
    </source>
</evidence>